<dbReference type="InterPro" id="IPR036291">
    <property type="entry name" value="NAD(P)-bd_dom_sf"/>
</dbReference>
<protein>
    <submittedName>
        <fullName evidence="2">Nucleoside-diphosphate-sugar epimerase</fullName>
    </submittedName>
</protein>
<dbReference type="InterPro" id="IPR001509">
    <property type="entry name" value="Epimerase_deHydtase"/>
</dbReference>
<keyword evidence="4" id="KW-1185">Reference proteome</keyword>
<evidence type="ECO:0000313" key="2">
    <source>
        <dbReference type="EMBL" id="MDP9907795.1"/>
    </source>
</evidence>
<proteinExistence type="predicted"/>
<name>A0AAW8DN66_9MICC</name>
<sequence length="313" mass="33432">MARHLILGAGLVGGTLARQLSARGDQVTLGTRSGTTVPGATPVKLDASNPADVTRAARGADTIFVCTNPPYTNWAADWPPIFDAVIKSARDSGAGLVLMGNLYAYGPPDGPMTEHSQLATTEKKGLVRKAGWEKVLAAHERGEIRAVEVRASDYFGPGAAGMSTHLGGGFFQPLLASKTARVVGDPALEHSWSFLPDIAATLTAAADHPGEWGRAWHVPSASVPRSEIARQVNERWGVKGRVAPIPQWSLKALGTVIPIMREISASSYQFTMPFVIDSEETRKMLGVKATSWDQALEVTVDSYRKPSASHSVR</sequence>
<dbReference type="EMBL" id="JAUSTF010000009">
    <property type="protein sequence ID" value="MDQ0181994.1"/>
    <property type="molecule type" value="Genomic_DNA"/>
</dbReference>
<organism evidence="2 5">
    <name type="scientific">Arthrobacter bambusae</name>
    <dbReference type="NCBI Taxonomy" id="1338426"/>
    <lineage>
        <taxon>Bacteria</taxon>
        <taxon>Bacillati</taxon>
        <taxon>Actinomycetota</taxon>
        <taxon>Actinomycetes</taxon>
        <taxon>Micrococcales</taxon>
        <taxon>Micrococcaceae</taxon>
        <taxon>Arthrobacter</taxon>
    </lineage>
</organism>
<accession>A0AAW8DN66</accession>
<dbReference type="AlphaFoldDB" id="A0AAW8DN66"/>
<dbReference type="Gene3D" id="3.40.50.720">
    <property type="entry name" value="NAD(P)-binding Rossmann-like Domain"/>
    <property type="match status" value="1"/>
</dbReference>
<dbReference type="Proteomes" id="UP001230951">
    <property type="component" value="Unassembled WGS sequence"/>
</dbReference>
<reference evidence="2 4" key="1">
    <citation type="submission" date="2023-07" db="EMBL/GenBank/DDBJ databases">
        <title>Sorghum-associated microbial communities from plants grown in Nebraska, USA.</title>
        <authorList>
            <person name="Schachtman D."/>
        </authorList>
    </citation>
    <scope>NUCLEOTIDE SEQUENCE</scope>
    <source>
        <strain evidence="2">DS1006</strain>
        <strain evidence="3 4">DS1016</strain>
    </source>
</reference>
<gene>
    <name evidence="2" type="ORF">J2S90_004790</name>
    <name evidence="3" type="ORF">J2S93_003441</name>
</gene>
<dbReference type="GO" id="GO:0005737">
    <property type="term" value="C:cytoplasm"/>
    <property type="evidence" value="ECO:0007669"/>
    <property type="project" value="TreeGrafter"/>
</dbReference>
<dbReference type="Proteomes" id="UP001242995">
    <property type="component" value="Unassembled WGS sequence"/>
</dbReference>
<dbReference type="Pfam" id="PF01370">
    <property type="entry name" value="Epimerase"/>
    <property type="match status" value="1"/>
</dbReference>
<evidence type="ECO:0000313" key="4">
    <source>
        <dbReference type="Proteomes" id="UP001230951"/>
    </source>
</evidence>
<evidence type="ECO:0000313" key="3">
    <source>
        <dbReference type="EMBL" id="MDQ0181994.1"/>
    </source>
</evidence>
<evidence type="ECO:0000313" key="5">
    <source>
        <dbReference type="Proteomes" id="UP001242995"/>
    </source>
</evidence>
<feature type="domain" description="NAD-dependent epimerase/dehydratase" evidence="1">
    <location>
        <begin position="5"/>
        <end position="209"/>
    </location>
</feature>
<dbReference type="EMBL" id="JAUSRG010000027">
    <property type="protein sequence ID" value="MDP9907795.1"/>
    <property type="molecule type" value="Genomic_DNA"/>
</dbReference>
<dbReference type="GO" id="GO:0004029">
    <property type="term" value="F:aldehyde dehydrogenase (NAD+) activity"/>
    <property type="evidence" value="ECO:0007669"/>
    <property type="project" value="TreeGrafter"/>
</dbReference>
<dbReference type="PANTHER" id="PTHR48079">
    <property type="entry name" value="PROTEIN YEEZ"/>
    <property type="match status" value="1"/>
</dbReference>
<dbReference type="PANTHER" id="PTHR48079:SF6">
    <property type="entry name" value="NAD(P)-BINDING DOMAIN-CONTAINING PROTEIN-RELATED"/>
    <property type="match status" value="1"/>
</dbReference>
<dbReference type="InterPro" id="IPR051783">
    <property type="entry name" value="NAD(P)-dependent_oxidoreduct"/>
</dbReference>
<dbReference type="SUPFAM" id="SSF51735">
    <property type="entry name" value="NAD(P)-binding Rossmann-fold domains"/>
    <property type="match status" value="1"/>
</dbReference>
<dbReference type="RefSeq" id="WP_306964587.1">
    <property type="nucleotide sequence ID" value="NZ_JAUSRG010000027.1"/>
</dbReference>
<evidence type="ECO:0000259" key="1">
    <source>
        <dbReference type="Pfam" id="PF01370"/>
    </source>
</evidence>
<comment type="caution">
    <text evidence="2">The sequence shown here is derived from an EMBL/GenBank/DDBJ whole genome shotgun (WGS) entry which is preliminary data.</text>
</comment>